<proteinExistence type="predicted"/>
<keyword evidence="3" id="KW-1185">Reference proteome</keyword>
<protein>
    <submittedName>
        <fullName evidence="2">Uncharacterized protein</fullName>
    </submittedName>
</protein>
<evidence type="ECO:0000313" key="2">
    <source>
        <dbReference type="EMBL" id="MER7179241.1"/>
    </source>
</evidence>
<organism evidence="2 3">
    <name type="scientific">Streptomyces hyaluromycini</name>
    <dbReference type="NCBI Taxonomy" id="1377993"/>
    <lineage>
        <taxon>Bacteria</taxon>
        <taxon>Bacillati</taxon>
        <taxon>Actinomycetota</taxon>
        <taxon>Actinomycetes</taxon>
        <taxon>Kitasatosporales</taxon>
        <taxon>Streptomycetaceae</taxon>
        <taxon>Streptomyces</taxon>
    </lineage>
</organism>
<evidence type="ECO:0000256" key="1">
    <source>
        <dbReference type="SAM" id="MobiDB-lite"/>
    </source>
</evidence>
<feature type="compositionally biased region" description="Basic and acidic residues" evidence="1">
    <location>
        <begin position="92"/>
        <end position="107"/>
    </location>
</feature>
<accession>A0ABV1WR02</accession>
<gene>
    <name evidence="2" type="ORF">ABT404_07125</name>
</gene>
<dbReference type="RefSeq" id="WP_350778279.1">
    <property type="nucleotide sequence ID" value="NZ_JBEPEK010000034.1"/>
</dbReference>
<dbReference type="Proteomes" id="UP001474181">
    <property type="component" value="Unassembled WGS sequence"/>
</dbReference>
<comment type="caution">
    <text evidence="2">The sequence shown here is derived from an EMBL/GenBank/DDBJ whole genome shotgun (WGS) entry which is preliminary data.</text>
</comment>
<evidence type="ECO:0000313" key="3">
    <source>
        <dbReference type="Proteomes" id="UP001474181"/>
    </source>
</evidence>
<feature type="region of interest" description="Disordered" evidence="1">
    <location>
        <begin position="85"/>
        <end position="113"/>
    </location>
</feature>
<sequence>MRAENAVEIITANLAQAFPRASAEALARAAELLILWGAEGAADHLNEELAERMILDLAAVLGVPPESMQRAGERQVQAAQYRTWSRSEYLPPDDHLPSLPRPPDRPRGGPLRG</sequence>
<reference evidence="2 3" key="1">
    <citation type="submission" date="2024-06" db="EMBL/GenBank/DDBJ databases">
        <title>The Natural Products Discovery Center: Release of the First 8490 Sequenced Strains for Exploring Actinobacteria Biosynthetic Diversity.</title>
        <authorList>
            <person name="Kalkreuter E."/>
            <person name="Kautsar S.A."/>
            <person name="Yang D."/>
            <person name="Bader C.D."/>
            <person name="Teijaro C.N."/>
            <person name="Fluegel L."/>
            <person name="Davis C.M."/>
            <person name="Simpson J.R."/>
            <person name="Lauterbach L."/>
            <person name="Steele A.D."/>
            <person name="Gui C."/>
            <person name="Meng S."/>
            <person name="Li G."/>
            <person name="Viehrig K."/>
            <person name="Ye F."/>
            <person name="Su P."/>
            <person name="Kiefer A.F."/>
            <person name="Nichols A."/>
            <person name="Cepeda A.J."/>
            <person name="Yan W."/>
            <person name="Fan B."/>
            <person name="Jiang Y."/>
            <person name="Adhikari A."/>
            <person name="Zheng C.-J."/>
            <person name="Schuster L."/>
            <person name="Cowan T.M."/>
            <person name="Smanski M.J."/>
            <person name="Chevrette M.G."/>
            <person name="De Carvalho L.P.S."/>
            <person name="Shen B."/>
        </authorList>
    </citation>
    <scope>NUCLEOTIDE SEQUENCE [LARGE SCALE GENOMIC DNA]</scope>
    <source>
        <strain evidence="2 3">NPDC000234</strain>
    </source>
</reference>
<name>A0ABV1WR02_9ACTN</name>
<dbReference type="EMBL" id="JBEPEK010000034">
    <property type="protein sequence ID" value="MER7179241.1"/>
    <property type="molecule type" value="Genomic_DNA"/>
</dbReference>